<organism evidence="3 4">
    <name type="scientific">Onchocerca volvulus</name>
    <dbReference type="NCBI Taxonomy" id="6282"/>
    <lineage>
        <taxon>Eukaryota</taxon>
        <taxon>Metazoa</taxon>
        <taxon>Ecdysozoa</taxon>
        <taxon>Nematoda</taxon>
        <taxon>Chromadorea</taxon>
        <taxon>Rhabditida</taxon>
        <taxon>Spirurina</taxon>
        <taxon>Spiruromorpha</taxon>
        <taxon>Filarioidea</taxon>
        <taxon>Onchocercidae</taxon>
        <taxon>Onchocerca</taxon>
    </lineage>
</organism>
<protein>
    <recommendedName>
        <fullName evidence="5">Secreted protein</fullName>
    </recommendedName>
</protein>
<evidence type="ECO:0008006" key="5">
    <source>
        <dbReference type="Google" id="ProtNLM"/>
    </source>
</evidence>
<evidence type="ECO:0000256" key="2">
    <source>
        <dbReference type="SAM" id="SignalP"/>
    </source>
</evidence>
<name>A0A8R1XKS9_ONCVO</name>
<keyword evidence="2" id="KW-0732">Signal</keyword>
<reference evidence="3" key="2">
    <citation type="submission" date="2022-06" db="UniProtKB">
        <authorList>
            <consortium name="EnsemblMetazoa"/>
        </authorList>
    </citation>
    <scope>IDENTIFICATION</scope>
</reference>
<evidence type="ECO:0000313" key="3">
    <source>
        <dbReference type="EnsemblMetazoa" id="OVOC10529.1"/>
    </source>
</evidence>
<evidence type="ECO:0000313" key="4">
    <source>
        <dbReference type="Proteomes" id="UP000024404"/>
    </source>
</evidence>
<reference evidence="4" key="1">
    <citation type="submission" date="2013-10" db="EMBL/GenBank/DDBJ databases">
        <title>Genome sequencing of Onchocerca volvulus.</title>
        <authorList>
            <person name="Cotton J."/>
            <person name="Tsai J."/>
            <person name="Stanley E."/>
            <person name="Tracey A."/>
            <person name="Holroyd N."/>
            <person name="Lustigman S."/>
            <person name="Berriman M."/>
        </authorList>
    </citation>
    <scope>NUCLEOTIDE SEQUENCE</scope>
</reference>
<accession>A0A8R1XKS9</accession>
<evidence type="ECO:0000256" key="1">
    <source>
        <dbReference type="SAM" id="MobiDB-lite"/>
    </source>
</evidence>
<feature type="region of interest" description="Disordered" evidence="1">
    <location>
        <begin position="26"/>
        <end position="45"/>
    </location>
</feature>
<dbReference type="EMBL" id="CMVM020000343">
    <property type="status" value="NOT_ANNOTATED_CDS"/>
    <property type="molecule type" value="Genomic_DNA"/>
</dbReference>
<dbReference type="AlphaFoldDB" id="A0A8R1XKS9"/>
<sequence length="106" mass="11893">MYGKGFEIWILVALILQPITPAKITTTKSTGSQTATESIKEAKPDAVETDDSGYFTMENVELQVPVRSAVHVMNMKVFQNLLQNKLRKKYLDYNKKGGQKGGKKKE</sequence>
<proteinExistence type="predicted"/>
<feature type="chain" id="PRO_5035914637" description="Secreted protein" evidence="2">
    <location>
        <begin position="22"/>
        <end position="106"/>
    </location>
</feature>
<dbReference type="Proteomes" id="UP000024404">
    <property type="component" value="Unassembled WGS sequence"/>
</dbReference>
<keyword evidence="4" id="KW-1185">Reference proteome</keyword>
<feature type="signal peptide" evidence="2">
    <location>
        <begin position="1"/>
        <end position="21"/>
    </location>
</feature>
<dbReference type="EnsemblMetazoa" id="OVOC10529.1">
    <property type="protein sequence ID" value="OVOC10529.1"/>
    <property type="gene ID" value="WBGene00247338"/>
</dbReference>
<feature type="compositionally biased region" description="Low complexity" evidence="1">
    <location>
        <begin position="26"/>
        <end position="36"/>
    </location>
</feature>